<organism evidence="2 3">
    <name type="scientific">Iphiclides podalirius</name>
    <name type="common">scarce swallowtail</name>
    <dbReference type="NCBI Taxonomy" id="110791"/>
    <lineage>
        <taxon>Eukaryota</taxon>
        <taxon>Metazoa</taxon>
        <taxon>Ecdysozoa</taxon>
        <taxon>Arthropoda</taxon>
        <taxon>Hexapoda</taxon>
        <taxon>Insecta</taxon>
        <taxon>Pterygota</taxon>
        <taxon>Neoptera</taxon>
        <taxon>Endopterygota</taxon>
        <taxon>Lepidoptera</taxon>
        <taxon>Glossata</taxon>
        <taxon>Ditrysia</taxon>
        <taxon>Papilionoidea</taxon>
        <taxon>Papilionidae</taxon>
        <taxon>Papilioninae</taxon>
        <taxon>Iphiclides</taxon>
    </lineage>
</organism>
<dbReference type="EMBL" id="OW152823">
    <property type="protein sequence ID" value="CAH2039541.1"/>
    <property type="molecule type" value="Genomic_DNA"/>
</dbReference>
<protein>
    <submittedName>
        <fullName evidence="2">Uncharacterized protein</fullName>
    </submittedName>
</protein>
<keyword evidence="3" id="KW-1185">Reference proteome</keyword>
<accession>A0ABN8HRK6</accession>
<sequence>MNREPSLIDLGERGGGRETAARCPPRARFRRGPRPPEVTFPPNMAARAQEVRSLPTRDAGPRRPRAGPHAPPPATR</sequence>
<reference evidence="2" key="1">
    <citation type="submission" date="2022-03" db="EMBL/GenBank/DDBJ databases">
        <authorList>
            <person name="Martin H S."/>
        </authorList>
    </citation>
    <scope>NUCLEOTIDE SEQUENCE</scope>
</reference>
<feature type="non-terminal residue" evidence="2">
    <location>
        <position position="76"/>
    </location>
</feature>
<gene>
    <name evidence="2" type="ORF">IPOD504_LOCUS1759</name>
</gene>
<feature type="region of interest" description="Disordered" evidence="1">
    <location>
        <begin position="1"/>
        <end position="76"/>
    </location>
</feature>
<name>A0ABN8HRK6_9NEOP</name>
<feature type="compositionally biased region" description="Basic and acidic residues" evidence="1">
    <location>
        <begin position="10"/>
        <end position="20"/>
    </location>
</feature>
<dbReference type="Proteomes" id="UP000837857">
    <property type="component" value="Chromosome 11"/>
</dbReference>
<evidence type="ECO:0000256" key="1">
    <source>
        <dbReference type="SAM" id="MobiDB-lite"/>
    </source>
</evidence>
<evidence type="ECO:0000313" key="2">
    <source>
        <dbReference type="EMBL" id="CAH2039541.1"/>
    </source>
</evidence>
<evidence type="ECO:0000313" key="3">
    <source>
        <dbReference type="Proteomes" id="UP000837857"/>
    </source>
</evidence>
<proteinExistence type="predicted"/>